<sequence>MKSPTIMAKKKLLLILNDVYQIFCFAFAKALLKIGNQAAQQVTNLPIFLSFLVMSVGILQISLDTRNSSIFKNYPLFSEKKNLQKFETLYFQSLDLDESELVLKSLDEREEVRIQQYEQLPEKQKRFFDYYQYLDECAQEYECPTIFNRIADLNKRQEAKNIYKNFEQIGPILFSELEKEKEEKKKTQKDKQKEQQTSIHLSVDIPYYHWYAPHNNFDQEKEKQLISWKFDDEDLIIRDLKKENYLDKSYQIIKKIFPQYKQYIRDENESKKEQVYLFSDIGFKNKYGRSLNKVFIETKFEPRKHSIFSILSEIFECFLNPLIEEEEKQIEKVQIILPNNIKISQIHFVGKSFLDVLYSRNGEKPKKRTHTDKNAKISPRVRSFLKHTKLVTGYEASIGKRPHFYKQKRNSEYRKRTQVRQILKILKKAAKVRGPELQISEDGVFLRSDWHQKHFDEFESKLPPIHKIFFPQTDEELYEISLDYFYQLQKIEDQIPLKIQGFKNEALPISGKKLTNLSFSANKYKEQQFKLISYSKSRLNDTLKKLSALAVEAPKNPLLFRKKYPKKKSLLGIEYLQSISNSKIRNRKGLVNFLDLLLTEMNIDKIINRYGSTLKKIHQLSFKRIKYFGYFNMLLLKDSYRIEPKMVKIEKIDKEDILSPSLFVYRSDIPREIILDPYEAHKKFLWEQKTILKWKPPFYYLDEYDFFIKYYDQYICLDLTEDLAFLDWCHKKEKEKKTLDHYFEKSSHLLELKEKNSYFTELTNTEDYLLEAILTSFKKNKETLELKIQDLKNQSNQQNIDIEEEEETTSESENEMDENKDFDQNTETEEEIELEIEKNSEFEFLKSLFTLFPEEVQNEKYLCVDKKKYFYPSEVTSFILNFLNHRKNQRNLFFKKNSVLLQRKDVFEKQKKMQIASLHQILFYNNFFENFSNNYFYNILENILQNSQIDIFPYKPKNLKYNYIYGPNNKIVDHFFPSKIVLIFKHLNKNTFSPFKYIRSKIEILLNKLWSYSFEKFLTEQQEFLTFLTFDWEDWVETQRQAATTPTLPPVVPVGAQRAYPTRGQTGTGTALPDLPALWATKDGRSAVAQLNKKTFFEKIQLFSFNLQKKIFFNHLKTGYILSFKDNTFFSIQKNLNIYLKLLETDLKFHSLWIQKHFFQKESVEKIEKNFNSHLQNFFWEKRRNRNKGNMDLVGLLNTENDPFFTYFWQKLPRIPRSMDWPLLVVNLDNKKGYPYRIENLPVITERKMKIFEQFHEILSILRTNEFNFNDILNLDLENFDYFYDFFYYKVGDQFLEDFYDIEENIFQNESFEETVDHILNILKNEKNYFCKQEIHPPIYQTFVLRKMSGYFCPDLARIQNIHQTQITEIPILNFNNIDFITDEGFDFQVLPQRTDQYKIFKKIGLSVDRQFFEFRESLNEYSWSILFFFSSGWVFVNIFKNVYKKYAKEIVESCIDFLKRAGILDDVQWIKEELGMTPVDKGYRGIRNHGKKFKNIIGLDRKHIILQVSEMVWFLKTKKLLKSNTDPLVFLFLSKSTTTIKFLKNKLNITKAPNYLKPKGFLFTGPPGTGKTLLVQAIAGETGVPVVTQSGGLLQNPRLRGKGAKTLHKLFVRAREIAPCIIFIDELDGIGARRQFLPIYIDIHGRYDPIAFLESYEAAFPPKIFQAKIQRRFEFFNDQDPYWEEPEFTQTVQSTRLPIDVLQEMESSRGARNEQLSILTQLLIELDGLHPLDNILVIGATNRLEILDPALMRPGRFQRILKFNLPDYTARIDLLKLYTRSSKIGIEKISWDYFSKRTHGLSSADIASIVFASELTAVQESTQHTFETLERGIDLITSFPSDPVMFRLKNIFLYLQTLTQKFFSKNSFYFLNSSFPNLTFDSNKLALNETANILRNCYYHIGKMLIVFYLQPSQLFDLQPYISLWERPKNFRFFFFTKNFNEFSEFEQKRISRNEIEKRLLTFFGGKAAESIFIFLPLHKFSTEIYFKFHPLFITLQNSLEQSNFGIETEIQTAQSLLKLMIEKWYFYSEKIATEKFHPIFESSNLAEYSEKEKEIFLAQVLVDEMIIDLDMRNKLSKNEQKHSYQAWWMKKVATRLNYRENSYHLLQWSRIYLSDPENSVQNIEWVAPDEYFHTLLRTPPYCMAWSHFLENGRFTIENLLLLQSFNTVFKIFRQFSEFLDFLSDYLLRYECLREREFQSKIYQFFSLFKGKIF</sequence>
<dbReference type="GO" id="GO:0051301">
    <property type="term" value="P:cell division"/>
    <property type="evidence" value="ECO:0007669"/>
    <property type="project" value="UniProtKB-KW"/>
</dbReference>
<dbReference type="GeneID" id="38279660"/>
<dbReference type="GO" id="GO:0005524">
    <property type="term" value="F:ATP binding"/>
    <property type="evidence" value="ECO:0007669"/>
    <property type="project" value="InterPro"/>
</dbReference>
<dbReference type="Gene3D" id="1.10.8.60">
    <property type="match status" value="1"/>
</dbReference>
<reference evidence="3" key="1">
    <citation type="submission" date="2018-07" db="EMBL/GenBank/DDBJ databases">
        <authorList>
            <person name="Quirk P.G."/>
            <person name="Krulwich T.A."/>
        </authorList>
    </citation>
    <scope>NUCLEOTIDE SEQUENCE</scope>
</reference>
<dbReference type="CDD" id="cd19481">
    <property type="entry name" value="RecA-like_protease"/>
    <property type="match status" value="1"/>
</dbReference>
<dbReference type="PANTHER" id="PTHR23076:SF97">
    <property type="entry name" value="ATP-DEPENDENT ZINC METALLOPROTEASE YME1L1"/>
    <property type="match status" value="1"/>
</dbReference>
<dbReference type="GO" id="GO:0016887">
    <property type="term" value="F:ATP hydrolysis activity"/>
    <property type="evidence" value="ECO:0007669"/>
    <property type="project" value="InterPro"/>
</dbReference>
<feature type="compositionally biased region" description="Acidic residues" evidence="1">
    <location>
        <begin position="801"/>
        <end position="816"/>
    </location>
</feature>
<keyword evidence="3" id="KW-0132">Cell division</keyword>
<dbReference type="Pfam" id="PF00004">
    <property type="entry name" value="AAA"/>
    <property type="match status" value="2"/>
</dbReference>
<dbReference type="PANTHER" id="PTHR23076">
    <property type="entry name" value="METALLOPROTEASE M41 FTSH"/>
    <property type="match status" value="1"/>
</dbReference>
<dbReference type="GO" id="GO:0006508">
    <property type="term" value="P:proteolysis"/>
    <property type="evidence" value="ECO:0007669"/>
    <property type="project" value="TreeGrafter"/>
</dbReference>
<gene>
    <name evidence="3" type="primary">ftsH</name>
</gene>
<dbReference type="InterPro" id="IPR003593">
    <property type="entry name" value="AAA+_ATPase"/>
</dbReference>
<keyword evidence="3" id="KW-0131">Cell cycle</keyword>
<dbReference type="InterPro" id="IPR027417">
    <property type="entry name" value="P-loop_NTPase"/>
</dbReference>
<evidence type="ECO:0000313" key="3">
    <source>
        <dbReference type="EMBL" id="AYC65624.1"/>
    </source>
</evidence>
<feature type="domain" description="AAA+ ATPase" evidence="2">
    <location>
        <begin position="1558"/>
        <end position="1768"/>
    </location>
</feature>
<evidence type="ECO:0000256" key="1">
    <source>
        <dbReference type="SAM" id="MobiDB-lite"/>
    </source>
</evidence>
<dbReference type="InterPro" id="IPR003959">
    <property type="entry name" value="ATPase_AAA_core"/>
</dbReference>
<accession>A0A386B1P1</accession>
<organism evidence="3">
    <name type="scientific">Udotea flabellum</name>
    <dbReference type="NCBI Taxonomy" id="170437"/>
    <lineage>
        <taxon>Eukaryota</taxon>
        <taxon>Viridiplantae</taxon>
        <taxon>Chlorophyta</taxon>
        <taxon>core chlorophytes</taxon>
        <taxon>Ulvophyceae</taxon>
        <taxon>TCBD clade</taxon>
        <taxon>Bryopsidales</taxon>
        <taxon>Halimedineae</taxon>
        <taxon>Halimedaceae</taxon>
        <taxon>Udoteae</taxon>
        <taxon>Udotea</taxon>
    </lineage>
</organism>
<dbReference type="InterPro" id="IPR003960">
    <property type="entry name" value="ATPase_AAA_CS"/>
</dbReference>
<dbReference type="EMBL" id="MH591112">
    <property type="protein sequence ID" value="AYC65624.1"/>
    <property type="molecule type" value="Genomic_DNA"/>
</dbReference>
<feature type="region of interest" description="Disordered" evidence="1">
    <location>
        <begin position="797"/>
        <end position="830"/>
    </location>
</feature>
<dbReference type="RefSeq" id="YP_009519629.1">
    <property type="nucleotide sequence ID" value="NC_039528.1"/>
</dbReference>
<dbReference type="PROSITE" id="PS00674">
    <property type="entry name" value="AAA"/>
    <property type="match status" value="1"/>
</dbReference>
<dbReference type="Gene3D" id="3.40.50.300">
    <property type="entry name" value="P-loop containing nucleotide triphosphate hydrolases"/>
    <property type="match status" value="2"/>
</dbReference>
<keyword evidence="3" id="KW-0150">Chloroplast</keyword>
<protein>
    <submittedName>
        <fullName evidence="3">Cell division protein FTSH</fullName>
    </submittedName>
</protein>
<reference evidence="3" key="2">
    <citation type="journal article" date="2019" name="Mol. Phylogenet. Evol.">
        <title>Reassessment of the classification of bryopsidales (chlorophyta) based on chloroplast phylogenomic analyses.</title>
        <authorList>
            <person name="Cremen M.C."/>
            <person name="Leliaert F."/>
            <person name="West J."/>
            <person name="Lam D.W."/>
            <person name="Shimada S."/>
            <person name="Lopez-Bautista J.M."/>
            <person name="Verbruggen H."/>
        </authorList>
    </citation>
    <scope>NUCLEOTIDE SEQUENCE</scope>
</reference>
<dbReference type="SMART" id="SM00382">
    <property type="entry name" value="AAA"/>
    <property type="match status" value="1"/>
</dbReference>
<dbReference type="SUPFAM" id="SSF52540">
    <property type="entry name" value="P-loop containing nucleoside triphosphate hydrolases"/>
    <property type="match status" value="1"/>
</dbReference>
<geneLocation type="chloroplast" evidence="3"/>
<name>A0A386B1P1_9CHLO</name>
<keyword evidence="3" id="KW-0934">Plastid</keyword>
<evidence type="ECO:0000259" key="2">
    <source>
        <dbReference type="SMART" id="SM00382"/>
    </source>
</evidence>
<dbReference type="GO" id="GO:0004176">
    <property type="term" value="F:ATP-dependent peptidase activity"/>
    <property type="evidence" value="ECO:0007669"/>
    <property type="project" value="TreeGrafter"/>
</dbReference>
<proteinExistence type="predicted"/>